<protein>
    <recommendedName>
        <fullName evidence="6">Late embryogenesis abundant protein LEA-2 subgroup domain-containing protein</fullName>
    </recommendedName>
</protein>
<feature type="domain" description="Late embryogenesis abundant protein LEA-2 subgroup" evidence="6">
    <location>
        <begin position="67"/>
        <end position="159"/>
    </location>
</feature>
<evidence type="ECO:0000256" key="1">
    <source>
        <dbReference type="ARBA" id="ARBA00004167"/>
    </source>
</evidence>
<dbReference type="InterPro" id="IPR044839">
    <property type="entry name" value="NDR1-like"/>
</dbReference>
<dbReference type="AlphaFoldDB" id="A0A7N0VE08"/>
<evidence type="ECO:0000256" key="2">
    <source>
        <dbReference type="ARBA" id="ARBA00022692"/>
    </source>
</evidence>
<organism evidence="7 8">
    <name type="scientific">Kalanchoe fedtschenkoi</name>
    <name type="common">Lavender scallops</name>
    <name type="synonym">South American air plant</name>
    <dbReference type="NCBI Taxonomy" id="63787"/>
    <lineage>
        <taxon>Eukaryota</taxon>
        <taxon>Viridiplantae</taxon>
        <taxon>Streptophyta</taxon>
        <taxon>Embryophyta</taxon>
        <taxon>Tracheophyta</taxon>
        <taxon>Spermatophyta</taxon>
        <taxon>Magnoliopsida</taxon>
        <taxon>eudicotyledons</taxon>
        <taxon>Gunneridae</taxon>
        <taxon>Pentapetalae</taxon>
        <taxon>Saxifragales</taxon>
        <taxon>Crassulaceae</taxon>
        <taxon>Kalanchoe</taxon>
    </lineage>
</organism>
<evidence type="ECO:0000313" key="7">
    <source>
        <dbReference type="EnsemblPlants" id="Kaladp0538s0017.1.v1.1.CDS.1"/>
    </source>
</evidence>
<comment type="subcellular location">
    <subcellularLocation>
        <location evidence="1">Membrane</location>
        <topology evidence="1">Single-pass membrane protein</topology>
    </subcellularLocation>
</comment>
<dbReference type="Proteomes" id="UP000594263">
    <property type="component" value="Unplaced"/>
</dbReference>
<keyword evidence="4 5" id="KW-0472">Membrane</keyword>
<sequence>MAKRALKVCCGISAVVILVLLATLLTLFLTILKPKQPKITPIQTTLDGFNLTLFPALRLNVTLGIGLAIDNRNYGSFKYDSSAANITYRGELVAVAAISADTIPARARHNVTTEVTIMADRLIPDPGFWWENSEGVLNFTTYTKLHGKSTLFKVFKVSTSTSSDCNVSVNLHTQSTQSVCIYKLKH</sequence>
<reference evidence="7" key="1">
    <citation type="submission" date="2021-01" db="UniProtKB">
        <authorList>
            <consortium name="EnsemblPlants"/>
        </authorList>
    </citation>
    <scope>IDENTIFICATION</scope>
</reference>
<dbReference type="Pfam" id="PF03168">
    <property type="entry name" value="LEA_2"/>
    <property type="match status" value="1"/>
</dbReference>
<dbReference type="EnsemblPlants" id="Kaladp0538s0017.1.v1.1">
    <property type="protein sequence ID" value="Kaladp0538s0017.1.v1.1.CDS.1"/>
    <property type="gene ID" value="Kaladp0538s0017.v1.1"/>
</dbReference>
<evidence type="ECO:0000256" key="4">
    <source>
        <dbReference type="ARBA" id="ARBA00023136"/>
    </source>
</evidence>
<dbReference type="GO" id="GO:0016020">
    <property type="term" value="C:membrane"/>
    <property type="evidence" value="ECO:0007669"/>
    <property type="project" value="UniProtKB-SubCell"/>
</dbReference>
<keyword evidence="8" id="KW-1185">Reference proteome</keyword>
<evidence type="ECO:0000259" key="6">
    <source>
        <dbReference type="Pfam" id="PF03168"/>
    </source>
</evidence>
<keyword evidence="3 5" id="KW-1133">Transmembrane helix</keyword>
<feature type="transmembrane region" description="Helical" evidence="5">
    <location>
        <begin position="12"/>
        <end position="32"/>
    </location>
</feature>
<dbReference type="GO" id="GO:0098542">
    <property type="term" value="P:defense response to other organism"/>
    <property type="evidence" value="ECO:0007669"/>
    <property type="project" value="InterPro"/>
</dbReference>
<dbReference type="OMA" id="KFCCAVT"/>
<dbReference type="PANTHER" id="PTHR31234:SF65">
    <property type="entry name" value="LATE EMBRYOGENESIS ABUNDANT PROTEIN, LEA_2 SUBGROUP"/>
    <property type="match status" value="1"/>
</dbReference>
<dbReference type="PANTHER" id="PTHR31234">
    <property type="entry name" value="LATE EMBRYOGENESIS ABUNDANT (LEA) HYDROXYPROLINE-RICH GLYCOPROTEIN FAMILY"/>
    <property type="match status" value="1"/>
</dbReference>
<dbReference type="InterPro" id="IPR004864">
    <property type="entry name" value="LEA_2"/>
</dbReference>
<evidence type="ECO:0000256" key="3">
    <source>
        <dbReference type="ARBA" id="ARBA00022989"/>
    </source>
</evidence>
<dbReference type="SUPFAM" id="SSF117070">
    <property type="entry name" value="LEA14-like"/>
    <property type="match status" value="1"/>
</dbReference>
<keyword evidence="2 5" id="KW-0812">Transmembrane</keyword>
<dbReference type="Gramene" id="Kaladp0538s0017.1.v1.1">
    <property type="protein sequence ID" value="Kaladp0538s0017.1.v1.1.CDS.1"/>
    <property type="gene ID" value="Kaladp0538s0017.v1.1"/>
</dbReference>
<evidence type="ECO:0000256" key="5">
    <source>
        <dbReference type="SAM" id="Phobius"/>
    </source>
</evidence>
<accession>A0A7N0VE08</accession>
<evidence type="ECO:0000313" key="8">
    <source>
        <dbReference type="Proteomes" id="UP000594263"/>
    </source>
</evidence>
<name>A0A7N0VE08_KALFE</name>
<proteinExistence type="predicted"/>